<dbReference type="EMBL" id="QPJM01000001">
    <property type="protein sequence ID" value="RCW87796.1"/>
    <property type="molecule type" value="Genomic_DNA"/>
</dbReference>
<sequence length="43" mass="5060">MLRDDKNTKADYEPYITRSAPYVVFLLLWLPFVLVVGRLFGNQ</sequence>
<comment type="caution">
    <text evidence="2">The sequence shown here is derived from an EMBL/GenBank/DDBJ whole genome shotgun (WGS) entry which is preliminary data.</text>
</comment>
<evidence type="ECO:0000256" key="1">
    <source>
        <dbReference type="SAM" id="Phobius"/>
    </source>
</evidence>
<dbReference type="Proteomes" id="UP000253324">
    <property type="component" value="Unassembled WGS sequence"/>
</dbReference>
<keyword evidence="1" id="KW-0812">Transmembrane</keyword>
<keyword evidence="1" id="KW-1133">Transmembrane helix</keyword>
<name>A0A368Z8G7_9HYPH</name>
<reference evidence="2 3" key="1">
    <citation type="submission" date="2018-07" db="EMBL/GenBank/DDBJ databases">
        <title>Genomic Encyclopedia of Type Strains, Phase III (KMG-III): the genomes of soil and plant-associated and newly described type strains.</title>
        <authorList>
            <person name="Whitman W."/>
        </authorList>
    </citation>
    <scope>NUCLEOTIDE SEQUENCE [LARGE SCALE GENOMIC DNA]</scope>
    <source>
        <strain evidence="2 3">31-25a</strain>
    </source>
</reference>
<evidence type="ECO:0000313" key="2">
    <source>
        <dbReference type="EMBL" id="RCW87796.1"/>
    </source>
</evidence>
<gene>
    <name evidence="2" type="ORF">C7476_101565</name>
</gene>
<accession>A0A368Z8G7</accession>
<keyword evidence="1" id="KW-0472">Membrane</keyword>
<dbReference type="AlphaFoldDB" id="A0A368Z8G7"/>
<evidence type="ECO:0000313" key="3">
    <source>
        <dbReference type="Proteomes" id="UP000253324"/>
    </source>
</evidence>
<proteinExistence type="predicted"/>
<keyword evidence="3" id="KW-1185">Reference proteome</keyword>
<feature type="transmembrane region" description="Helical" evidence="1">
    <location>
        <begin position="20"/>
        <end position="40"/>
    </location>
</feature>
<protein>
    <submittedName>
        <fullName evidence="2">Uncharacterized protein</fullName>
    </submittedName>
</protein>
<organism evidence="2 3">
    <name type="scientific">Phyllobacterium bourgognense</name>
    <dbReference type="NCBI Taxonomy" id="314236"/>
    <lineage>
        <taxon>Bacteria</taxon>
        <taxon>Pseudomonadati</taxon>
        <taxon>Pseudomonadota</taxon>
        <taxon>Alphaproteobacteria</taxon>
        <taxon>Hyphomicrobiales</taxon>
        <taxon>Phyllobacteriaceae</taxon>
        <taxon>Phyllobacterium</taxon>
    </lineage>
</organism>